<gene>
    <name evidence="2" type="ORF">A2W45_01810</name>
</gene>
<name>A0A1F5H233_9BACT</name>
<protein>
    <recommendedName>
        <fullName evidence="4">DUF1648 domain-containing protein</fullName>
    </recommendedName>
</protein>
<evidence type="ECO:0000313" key="2">
    <source>
        <dbReference type="EMBL" id="OGD98161.1"/>
    </source>
</evidence>
<keyword evidence="1" id="KW-1133">Transmembrane helix</keyword>
<evidence type="ECO:0000256" key="1">
    <source>
        <dbReference type="SAM" id="Phobius"/>
    </source>
</evidence>
<feature type="transmembrane region" description="Helical" evidence="1">
    <location>
        <begin position="95"/>
        <end position="113"/>
    </location>
</feature>
<evidence type="ECO:0000313" key="3">
    <source>
        <dbReference type="Proteomes" id="UP000178393"/>
    </source>
</evidence>
<evidence type="ECO:0008006" key="4">
    <source>
        <dbReference type="Google" id="ProtNLM"/>
    </source>
</evidence>
<accession>A0A1F5H233</accession>
<keyword evidence="1" id="KW-0812">Transmembrane</keyword>
<proteinExistence type="predicted"/>
<comment type="caution">
    <text evidence="2">The sequence shown here is derived from an EMBL/GenBank/DDBJ whole genome shotgun (WGS) entry which is preliminary data.</text>
</comment>
<sequence length="123" mass="13791">MPFVTLKDEASQSLTTDRFAFSILIFCSLSILAQISLILVSWGKLPPELPLFYSRPWGEPMLTSPLFLWILPSVAALLTIANFSIAIFWLKTNYFLTRVLIIFAALVAFATLYDSAKIISLLT</sequence>
<dbReference type="EMBL" id="MFBH01000052">
    <property type="protein sequence ID" value="OGD98161.1"/>
    <property type="molecule type" value="Genomic_DNA"/>
</dbReference>
<reference evidence="2 3" key="1">
    <citation type="journal article" date="2016" name="Nat. Commun.">
        <title>Thousands of microbial genomes shed light on interconnected biogeochemical processes in an aquifer system.</title>
        <authorList>
            <person name="Anantharaman K."/>
            <person name="Brown C.T."/>
            <person name="Hug L.A."/>
            <person name="Sharon I."/>
            <person name="Castelle C.J."/>
            <person name="Probst A.J."/>
            <person name="Thomas B.C."/>
            <person name="Singh A."/>
            <person name="Wilkins M.J."/>
            <person name="Karaoz U."/>
            <person name="Brodie E.L."/>
            <person name="Williams K.H."/>
            <person name="Hubbard S.S."/>
            <person name="Banfield J.F."/>
        </authorList>
    </citation>
    <scope>NUCLEOTIDE SEQUENCE [LARGE SCALE GENOMIC DNA]</scope>
</reference>
<organism evidence="2 3">
    <name type="scientific">Candidatus Curtissbacteria bacterium RIFCSPHIGHO2_12_41_11</name>
    <dbReference type="NCBI Taxonomy" id="1797718"/>
    <lineage>
        <taxon>Bacteria</taxon>
        <taxon>Candidatus Curtissiibacteriota</taxon>
    </lineage>
</organism>
<feature type="transmembrane region" description="Helical" evidence="1">
    <location>
        <begin position="66"/>
        <end position="89"/>
    </location>
</feature>
<keyword evidence="1" id="KW-0472">Membrane</keyword>
<feature type="transmembrane region" description="Helical" evidence="1">
    <location>
        <begin position="20"/>
        <end position="45"/>
    </location>
</feature>
<dbReference type="Proteomes" id="UP000178393">
    <property type="component" value="Unassembled WGS sequence"/>
</dbReference>
<dbReference type="AlphaFoldDB" id="A0A1F5H233"/>